<dbReference type="PROSITE" id="PS50885">
    <property type="entry name" value="HAMP"/>
    <property type="match status" value="1"/>
</dbReference>
<comment type="catalytic activity">
    <reaction evidence="1">
        <text>ATP + protein L-histidine = ADP + protein N-phospho-L-histidine.</text>
        <dbReference type="EC" id="2.7.13.3"/>
    </reaction>
</comment>
<dbReference type="InterPro" id="IPR050640">
    <property type="entry name" value="Bact_2-comp_sensor_kinase"/>
</dbReference>
<feature type="transmembrane region" description="Helical" evidence="8">
    <location>
        <begin position="19"/>
        <end position="42"/>
    </location>
</feature>
<dbReference type="SMART" id="SM00304">
    <property type="entry name" value="HAMP"/>
    <property type="match status" value="1"/>
</dbReference>
<evidence type="ECO:0000313" key="12">
    <source>
        <dbReference type="Proteomes" id="UP000635828"/>
    </source>
</evidence>
<keyword evidence="6 11" id="KW-0418">Kinase</keyword>
<name>A0ABR7FUM8_9FIRM</name>
<evidence type="ECO:0000259" key="9">
    <source>
        <dbReference type="PROSITE" id="PS50109"/>
    </source>
</evidence>
<evidence type="ECO:0000313" key="11">
    <source>
        <dbReference type="EMBL" id="MBC5678912.1"/>
    </source>
</evidence>
<evidence type="ECO:0000256" key="7">
    <source>
        <dbReference type="ARBA" id="ARBA00023012"/>
    </source>
</evidence>
<organism evidence="11 12">
    <name type="scientific">Anaerostipes hominis</name>
    <name type="common">ex Liu et al. 2021</name>
    <dbReference type="NCBI Taxonomy" id="2763018"/>
    <lineage>
        <taxon>Bacteria</taxon>
        <taxon>Bacillati</taxon>
        <taxon>Bacillota</taxon>
        <taxon>Clostridia</taxon>
        <taxon>Lachnospirales</taxon>
        <taxon>Lachnospiraceae</taxon>
        <taxon>Anaerostipes</taxon>
    </lineage>
</organism>
<keyword evidence="8" id="KW-1133">Transmembrane helix</keyword>
<dbReference type="EC" id="2.7.13.3" evidence="3"/>
<keyword evidence="4" id="KW-0597">Phosphoprotein</keyword>
<gene>
    <name evidence="11" type="ORF">H8S22_15430</name>
</gene>
<dbReference type="EMBL" id="JACOOS010000024">
    <property type="protein sequence ID" value="MBC5678912.1"/>
    <property type="molecule type" value="Genomic_DNA"/>
</dbReference>
<evidence type="ECO:0000256" key="1">
    <source>
        <dbReference type="ARBA" id="ARBA00000085"/>
    </source>
</evidence>
<dbReference type="InterPro" id="IPR010559">
    <property type="entry name" value="Sig_transdc_His_kin_internal"/>
</dbReference>
<keyword evidence="12" id="KW-1185">Reference proteome</keyword>
<sequence>MKRFSIKLSVSSLEKKLNWIRLCVLVPFFGMVLALLVMMVSFNEQYDTSVQNISQASEFNFQFREDIDNKMYRVVIGADTFEEMNPYVESFKARMTLEQLRKTALKQESRDRLDQINRLLASLETYIQKIQTSDIMKDYKVNDRILRDDVNIFTEIIEKKISEYIYFETGNLKQLRSGLRKNIMTAVAVSAAISAFLIVFIWIFTNRIAKSISEPIVDLCNKTKLVGKGDFTVRALNSETEEVRILSKNFNQMVRRIEQLVEDVTKEQMNLRKTELELLQSQINPHFLYNTLDTIIWFAADGQNEQVVQMVQDLSTFFRECLSKGEGLISLKDELLHVESYLKIQSVRYQDILDFSIDVPEEILGSNIIKMTLQPLVENALYHGIKRRREKGKIEINGVYDEDNIYLSVEDDGPGMDADHVARINQEMMGGSRDRRVTGFGMSSVNQRLKLQFGEEYGLIVESEESAGTRVIAVLPRET</sequence>
<feature type="domain" description="HAMP" evidence="10">
    <location>
        <begin position="210"/>
        <end position="262"/>
    </location>
</feature>
<dbReference type="Pfam" id="PF02518">
    <property type="entry name" value="HATPase_c"/>
    <property type="match status" value="1"/>
</dbReference>
<keyword evidence="5" id="KW-0808">Transferase</keyword>
<dbReference type="PANTHER" id="PTHR34220">
    <property type="entry name" value="SENSOR HISTIDINE KINASE YPDA"/>
    <property type="match status" value="1"/>
</dbReference>
<keyword evidence="7" id="KW-0902">Two-component regulatory system</keyword>
<dbReference type="InterPro" id="IPR036890">
    <property type="entry name" value="HATPase_C_sf"/>
</dbReference>
<dbReference type="SMART" id="SM00387">
    <property type="entry name" value="HATPase_c"/>
    <property type="match status" value="1"/>
</dbReference>
<keyword evidence="8" id="KW-0472">Membrane</keyword>
<dbReference type="CDD" id="cd06225">
    <property type="entry name" value="HAMP"/>
    <property type="match status" value="1"/>
</dbReference>
<keyword evidence="8" id="KW-0812">Transmembrane</keyword>
<dbReference type="SUPFAM" id="SSF55874">
    <property type="entry name" value="ATPase domain of HSP90 chaperone/DNA topoisomerase II/histidine kinase"/>
    <property type="match status" value="1"/>
</dbReference>
<evidence type="ECO:0000256" key="5">
    <source>
        <dbReference type="ARBA" id="ARBA00022679"/>
    </source>
</evidence>
<comment type="subcellular location">
    <subcellularLocation>
        <location evidence="2">Membrane</location>
    </subcellularLocation>
</comment>
<evidence type="ECO:0000256" key="4">
    <source>
        <dbReference type="ARBA" id="ARBA00022553"/>
    </source>
</evidence>
<evidence type="ECO:0000256" key="3">
    <source>
        <dbReference type="ARBA" id="ARBA00012438"/>
    </source>
</evidence>
<dbReference type="Proteomes" id="UP000635828">
    <property type="component" value="Unassembled WGS sequence"/>
</dbReference>
<feature type="domain" description="Histidine kinase" evidence="9">
    <location>
        <begin position="369"/>
        <end position="479"/>
    </location>
</feature>
<dbReference type="InterPro" id="IPR003594">
    <property type="entry name" value="HATPase_dom"/>
</dbReference>
<dbReference type="PROSITE" id="PS50109">
    <property type="entry name" value="HIS_KIN"/>
    <property type="match status" value="1"/>
</dbReference>
<proteinExistence type="predicted"/>
<feature type="transmembrane region" description="Helical" evidence="8">
    <location>
        <begin position="183"/>
        <end position="204"/>
    </location>
</feature>
<evidence type="ECO:0000256" key="8">
    <source>
        <dbReference type="SAM" id="Phobius"/>
    </source>
</evidence>
<evidence type="ECO:0000256" key="2">
    <source>
        <dbReference type="ARBA" id="ARBA00004370"/>
    </source>
</evidence>
<comment type="caution">
    <text evidence="11">The sequence shown here is derived from an EMBL/GenBank/DDBJ whole genome shotgun (WGS) entry which is preliminary data.</text>
</comment>
<dbReference type="InterPro" id="IPR003660">
    <property type="entry name" value="HAMP_dom"/>
</dbReference>
<dbReference type="InterPro" id="IPR005467">
    <property type="entry name" value="His_kinase_dom"/>
</dbReference>
<dbReference type="PANTHER" id="PTHR34220:SF7">
    <property type="entry name" value="SENSOR HISTIDINE KINASE YPDA"/>
    <property type="match status" value="1"/>
</dbReference>
<evidence type="ECO:0000256" key="6">
    <source>
        <dbReference type="ARBA" id="ARBA00022777"/>
    </source>
</evidence>
<dbReference type="RefSeq" id="WP_034550536.1">
    <property type="nucleotide sequence ID" value="NZ_JACOOS010000024.1"/>
</dbReference>
<dbReference type="Gene3D" id="3.30.565.10">
    <property type="entry name" value="Histidine kinase-like ATPase, C-terminal domain"/>
    <property type="match status" value="1"/>
</dbReference>
<dbReference type="SUPFAM" id="SSF158472">
    <property type="entry name" value="HAMP domain-like"/>
    <property type="match status" value="1"/>
</dbReference>
<dbReference type="Gene3D" id="6.10.340.10">
    <property type="match status" value="1"/>
</dbReference>
<dbReference type="Pfam" id="PF06580">
    <property type="entry name" value="His_kinase"/>
    <property type="match status" value="1"/>
</dbReference>
<protein>
    <recommendedName>
        <fullName evidence="3">histidine kinase</fullName>
        <ecNumber evidence="3">2.7.13.3</ecNumber>
    </recommendedName>
</protein>
<dbReference type="GO" id="GO:0016301">
    <property type="term" value="F:kinase activity"/>
    <property type="evidence" value="ECO:0007669"/>
    <property type="project" value="UniProtKB-KW"/>
</dbReference>
<evidence type="ECO:0000259" key="10">
    <source>
        <dbReference type="PROSITE" id="PS50885"/>
    </source>
</evidence>
<reference evidence="11 12" key="1">
    <citation type="submission" date="2020-08" db="EMBL/GenBank/DDBJ databases">
        <title>Genome public.</title>
        <authorList>
            <person name="Liu C."/>
            <person name="Sun Q."/>
        </authorList>
    </citation>
    <scope>NUCLEOTIDE SEQUENCE [LARGE SCALE GENOMIC DNA]</scope>
    <source>
        <strain evidence="11 12">NSJ-7</strain>
    </source>
</reference>
<accession>A0ABR7FUM8</accession>